<proteinExistence type="predicted"/>
<keyword evidence="3" id="KW-1185">Reference proteome</keyword>
<dbReference type="InterPro" id="IPR006311">
    <property type="entry name" value="TAT_signal"/>
</dbReference>
<feature type="region of interest" description="Disordered" evidence="1">
    <location>
        <begin position="1"/>
        <end position="23"/>
    </location>
</feature>
<reference evidence="2 3" key="1">
    <citation type="journal article" date="2010" name="J. Bacteriol.">
        <title>Biochemical characterization of a novel indole prenyltransferase from Streptomyces sp. SN-593.</title>
        <authorList>
            <person name="Takahashi S."/>
            <person name="Takagi H."/>
            <person name="Toyoda A."/>
            <person name="Uramoto M."/>
            <person name="Nogawa T."/>
            <person name="Ueki M."/>
            <person name="Sakaki Y."/>
            <person name="Osada H."/>
        </authorList>
    </citation>
    <scope>NUCLEOTIDE SEQUENCE [LARGE SCALE GENOMIC DNA]</scope>
    <source>
        <strain evidence="2 3">SN-593</strain>
    </source>
</reference>
<dbReference type="KEGG" id="arev:RVR_9187"/>
<reference evidence="2 3" key="2">
    <citation type="journal article" date="2011" name="J. Antibiot.">
        <title>Furaquinocins I and J: novel polyketide isoprenoid hybrid compounds from Streptomyces reveromyceticus SN-593.</title>
        <authorList>
            <person name="Panthee S."/>
            <person name="Takahashi S."/>
            <person name="Takagi H."/>
            <person name="Nogawa T."/>
            <person name="Oowada E."/>
            <person name="Uramoto M."/>
            <person name="Osada H."/>
        </authorList>
    </citation>
    <scope>NUCLEOTIDE SEQUENCE [LARGE SCALE GENOMIC DNA]</scope>
    <source>
        <strain evidence="2 3">SN-593</strain>
    </source>
</reference>
<sequence>MTRPGRRSTDMSNRQDSGGRSGLDRRRFLTTAALGGATIVGASALGGLDADAAFAAPGPSLDPAITASTFAEGRITARNGSVLEVAGSYGDRHLIQLTNATSVWKLRTTTADAIEVGDGLYARGVDMPDGTIAADALWVNIVNLFCTVRGIAKDRLHLAHGDGNHAVVGRIVPETTTASYLGGSLTPDLSRLRIGQSAQVLGAWRPADDSVDIARVTVGH</sequence>
<reference evidence="2 3" key="4">
    <citation type="journal article" date="2020" name="Sci. Rep.">
        <title>beta-carboline chemical signals induce reveromycin production through a LuxR family regulator in Streptomyces sp. SN-593.</title>
        <authorList>
            <person name="Panthee S."/>
            <person name="Kito N."/>
            <person name="Hayashi T."/>
            <person name="Shimizu T."/>
            <person name="Ishikawa J."/>
            <person name="Hamamoto H."/>
            <person name="Osada H."/>
            <person name="Takahashi S."/>
        </authorList>
    </citation>
    <scope>NUCLEOTIDE SEQUENCE [LARGE SCALE GENOMIC DNA]</scope>
    <source>
        <strain evidence="2 3">SN-593</strain>
    </source>
</reference>
<organism evidence="2 3">
    <name type="scientific">Actinacidiphila reveromycinica</name>
    <dbReference type="NCBI Taxonomy" id="659352"/>
    <lineage>
        <taxon>Bacteria</taxon>
        <taxon>Bacillati</taxon>
        <taxon>Actinomycetota</taxon>
        <taxon>Actinomycetes</taxon>
        <taxon>Kitasatosporales</taxon>
        <taxon>Streptomycetaceae</taxon>
        <taxon>Actinacidiphila</taxon>
    </lineage>
</organism>
<evidence type="ECO:0000256" key="1">
    <source>
        <dbReference type="SAM" id="MobiDB-lite"/>
    </source>
</evidence>
<accession>A0A7U3UZL8</accession>
<dbReference type="PROSITE" id="PS51318">
    <property type="entry name" value="TAT"/>
    <property type="match status" value="1"/>
</dbReference>
<reference evidence="2 3" key="3">
    <citation type="journal article" date="2011" name="Nat. Chem. Biol.">
        <title>Reveromycin A biosynthesis uses RevG and RevJ for stereospecific spiroacetal formation.</title>
        <authorList>
            <person name="Takahashi S."/>
            <person name="Toyoda A."/>
            <person name="Sekiyama Y."/>
            <person name="Takagi H."/>
            <person name="Nogawa T."/>
            <person name="Uramoto M."/>
            <person name="Suzuki R."/>
            <person name="Koshino H."/>
            <person name="Kumano T."/>
            <person name="Panthee S."/>
            <person name="Dairi T."/>
            <person name="Ishikawa J."/>
            <person name="Ikeda H."/>
            <person name="Sakaki Y."/>
            <person name="Osada H."/>
        </authorList>
    </citation>
    <scope>NUCLEOTIDE SEQUENCE [LARGE SCALE GENOMIC DNA]</scope>
    <source>
        <strain evidence="2 3">SN-593</strain>
    </source>
</reference>
<name>A0A7U3UZL8_9ACTN</name>
<evidence type="ECO:0000313" key="2">
    <source>
        <dbReference type="EMBL" id="BBB01663.1"/>
    </source>
</evidence>
<gene>
    <name evidence="2" type="ORF">RVR_9187</name>
</gene>
<protein>
    <recommendedName>
        <fullName evidence="4">Cell wall protein</fullName>
    </recommendedName>
</protein>
<dbReference type="EMBL" id="AP018365">
    <property type="protein sequence ID" value="BBB01663.1"/>
    <property type="molecule type" value="Genomic_DNA"/>
</dbReference>
<evidence type="ECO:0000313" key="3">
    <source>
        <dbReference type="Proteomes" id="UP000595703"/>
    </source>
</evidence>
<dbReference type="Proteomes" id="UP000595703">
    <property type="component" value="Chromosome"/>
</dbReference>
<evidence type="ECO:0008006" key="4">
    <source>
        <dbReference type="Google" id="ProtNLM"/>
    </source>
</evidence>
<dbReference type="AlphaFoldDB" id="A0A7U3UZL8"/>